<evidence type="ECO:0000256" key="3">
    <source>
        <dbReference type="ARBA" id="ARBA00022840"/>
    </source>
</evidence>
<dbReference type="PANTHER" id="PTHR43585:SF2">
    <property type="entry name" value="ATP-GRASP ENZYME FSQD"/>
    <property type="match status" value="1"/>
</dbReference>
<evidence type="ECO:0008006" key="6">
    <source>
        <dbReference type="Google" id="ProtNLM"/>
    </source>
</evidence>
<evidence type="ECO:0000313" key="5">
    <source>
        <dbReference type="Proteomes" id="UP000228568"/>
    </source>
</evidence>
<evidence type="ECO:0000313" key="4">
    <source>
        <dbReference type="EMBL" id="PIZ95726.1"/>
    </source>
</evidence>
<feature type="non-terminal residue" evidence="4">
    <location>
        <position position="1"/>
    </location>
</feature>
<dbReference type="PANTHER" id="PTHR43585">
    <property type="entry name" value="FUMIPYRROLE BIOSYNTHESIS PROTEIN C"/>
    <property type="match status" value="1"/>
</dbReference>
<dbReference type="SUPFAM" id="SSF56059">
    <property type="entry name" value="Glutathione synthetase ATP-binding domain-like"/>
    <property type="match status" value="1"/>
</dbReference>
<protein>
    <recommendedName>
        <fullName evidence="6">ATP-grasp domain-containing protein</fullName>
    </recommendedName>
</protein>
<dbReference type="GO" id="GO:0016874">
    <property type="term" value="F:ligase activity"/>
    <property type="evidence" value="ECO:0007669"/>
    <property type="project" value="UniProtKB-KW"/>
</dbReference>
<evidence type="ECO:0000256" key="2">
    <source>
        <dbReference type="ARBA" id="ARBA00022741"/>
    </source>
</evidence>
<accession>A0A2M7VA29</accession>
<keyword evidence="2" id="KW-0547">Nucleotide-binding</keyword>
<keyword evidence="3" id="KW-0067">ATP-binding</keyword>
<evidence type="ECO:0000256" key="1">
    <source>
        <dbReference type="ARBA" id="ARBA00022598"/>
    </source>
</evidence>
<gene>
    <name evidence="4" type="ORF">COX81_00240</name>
</gene>
<keyword evidence="1" id="KW-0436">Ligase</keyword>
<dbReference type="EMBL" id="PFPK01000004">
    <property type="protein sequence ID" value="PIZ95726.1"/>
    <property type="molecule type" value="Genomic_DNA"/>
</dbReference>
<comment type="caution">
    <text evidence="4">The sequence shown here is derived from an EMBL/GenBank/DDBJ whole genome shotgun (WGS) entry which is preliminary data.</text>
</comment>
<dbReference type="Pfam" id="PF13535">
    <property type="entry name" value="ATP-grasp_4"/>
    <property type="match status" value="1"/>
</dbReference>
<sequence>TICYHRDELESTLKTILKTMEQKYKDSNFLHDPQILVEHFMEGDQYSIDAYVDSVGKIFFCPMVYIKTGKSIGFDDFFGYIQMTPAQLNTNSQTEAQQSATETIYALGLRNTSVHIELFRTEDGWKIIEAGARVGGFRHMLYEFSFGMNHTVNDILNKAGKKPVIPKKQLGHSVAMKFYAKKEGKLVKINGIKKVQDLQSFKRIYINKKIGDNCKFANHGGTSVFNVIMFNKERSNLLADIRRIEQMIEIETE</sequence>
<proteinExistence type="predicted"/>
<name>A0A2M7VA29_9BACT</name>
<dbReference type="GO" id="GO:0005524">
    <property type="term" value="F:ATP binding"/>
    <property type="evidence" value="ECO:0007669"/>
    <property type="project" value="UniProtKB-KW"/>
</dbReference>
<dbReference type="AlphaFoldDB" id="A0A2M7VA29"/>
<organism evidence="4 5">
    <name type="scientific">Candidatus Magasanikbacteria bacterium CG_4_10_14_0_2_um_filter_37_12</name>
    <dbReference type="NCBI Taxonomy" id="1974637"/>
    <lineage>
        <taxon>Bacteria</taxon>
        <taxon>Candidatus Magasanikiibacteriota</taxon>
    </lineage>
</organism>
<reference evidence="5" key="1">
    <citation type="submission" date="2017-09" db="EMBL/GenBank/DDBJ databases">
        <title>Depth-based differentiation of microbial function through sediment-hosted aquifers and enrichment of novel symbionts in the deep terrestrial subsurface.</title>
        <authorList>
            <person name="Probst A.J."/>
            <person name="Ladd B."/>
            <person name="Jarett J.K."/>
            <person name="Geller-Mcgrath D.E."/>
            <person name="Sieber C.M.K."/>
            <person name="Emerson J.B."/>
            <person name="Anantharaman K."/>
            <person name="Thomas B.C."/>
            <person name="Malmstrom R."/>
            <person name="Stieglmeier M."/>
            <person name="Klingl A."/>
            <person name="Woyke T."/>
            <person name="Ryan C.M."/>
            <person name="Banfield J.F."/>
        </authorList>
    </citation>
    <scope>NUCLEOTIDE SEQUENCE [LARGE SCALE GENOMIC DNA]</scope>
</reference>
<dbReference type="Gene3D" id="3.30.470.20">
    <property type="entry name" value="ATP-grasp fold, B domain"/>
    <property type="match status" value="1"/>
</dbReference>
<dbReference type="Proteomes" id="UP000228568">
    <property type="component" value="Unassembled WGS sequence"/>
</dbReference>
<dbReference type="InterPro" id="IPR052032">
    <property type="entry name" value="ATP-dep_AA_Ligase"/>
</dbReference>